<dbReference type="Pfam" id="PF06962">
    <property type="entry name" value="rRNA_methylase"/>
    <property type="match status" value="1"/>
</dbReference>
<dbReference type="InterPro" id="IPR029063">
    <property type="entry name" value="SAM-dependent_MTases_sf"/>
</dbReference>
<gene>
    <name evidence="1" type="ORF">A7E75_09450</name>
</gene>
<reference evidence="1 2" key="1">
    <citation type="journal article" date="2017" name="Genome Announc.">
        <title>Complete Genome Sequences of Two Acetylene-Fermenting Pelobacter acetylenicus Strains.</title>
        <authorList>
            <person name="Sutton J.M."/>
            <person name="Baesman S.M."/>
            <person name="Fierst J.L."/>
            <person name="Poret-Peterson A.T."/>
            <person name="Oremland R.S."/>
            <person name="Dunlap D.S."/>
            <person name="Akob D.M."/>
        </authorList>
    </citation>
    <scope>NUCLEOTIDE SEQUENCE [LARGE SCALE GENOMIC DNA]</scope>
    <source>
        <strain evidence="1 2">DSM 3247</strain>
    </source>
</reference>
<dbReference type="SUPFAM" id="SSF53335">
    <property type="entry name" value="S-adenosyl-L-methionine-dependent methyltransferases"/>
    <property type="match status" value="1"/>
</dbReference>
<dbReference type="Proteomes" id="UP000182264">
    <property type="component" value="Chromosome"/>
</dbReference>
<proteinExistence type="predicted"/>
<evidence type="ECO:0008006" key="3">
    <source>
        <dbReference type="Google" id="ProtNLM"/>
    </source>
</evidence>
<sequence length="198" mass="20885">MTRWARLLLQPALVAGGLAVDLTAGNGHDTLYLWQKVGPGGTVVAFDLQKRALENTARRLRSAGAFVACQTPATLVERASAGVFLVEGCHSRLSSVLREEPLAVVANLGYLPGGDHALVTRRETTLAALQAAAACLAAGGRLVVTAYPGHGGGEEESRAVQDFFAGLDPHRWVGLNLRNINRCHAPFLLVAEKRTGGA</sequence>
<dbReference type="PANTHER" id="PTHR35276">
    <property type="entry name" value="S-ADENOSYL-L-METHIONINE-DEPENDENT METHYLTRANSFERASES SUPERFAMILY PROTEIN"/>
    <property type="match status" value="1"/>
</dbReference>
<dbReference type="EMBL" id="CP015518">
    <property type="protein sequence ID" value="APG26292.1"/>
    <property type="molecule type" value="Genomic_DNA"/>
</dbReference>
<dbReference type="InterPro" id="IPR010719">
    <property type="entry name" value="MnmM_MeTrfase"/>
</dbReference>
<name>A0A1L3GK38_SYNAC</name>
<evidence type="ECO:0000313" key="1">
    <source>
        <dbReference type="EMBL" id="APG26292.1"/>
    </source>
</evidence>
<dbReference type="AlphaFoldDB" id="A0A1L3GK38"/>
<dbReference type="PANTHER" id="PTHR35276:SF1">
    <property type="entry name" value="TRNA (MNM(5)S(2)U34)-METHYLTRANSFERASE, CHLOROPLASTIC"/>
    <property type="match status" value="1"/>
</dbReference>
<organism evidence="1 2">
    <name type="scientific">Syntrophotalea acetylenica</name>
    <name type="common">Pelobacter acetylenicus</name>
    <dbReference type="NCBI Taxonomy" id="29542"/>
    <lineage>
        <taxon>Bacteria</taxon>
        <taxon>Pseudomonadati</taxon>
        <taxon>Thermodesulfobacteriota</taxon>
        <taxon>Desulfuromonadia</taxon>
        <taxon>Desulfuromonadales</taxon>
        <taxon>Syntrophotaleaceae</taxon>
        <taxon>Syntrophotalea</taxon>
    </lineage>
</organism>
<protein>
    <recommendedName>
        <fullName evidence="3">rRNA methylase</fullName>
    </recommendedName>
</protein>
<keyword evidence="2" id="KW-1185">Reference proteome</keyword>
<dbReference type="Gene3D" id="3.40.50.150">
    <property type="entry name" value="Vaccinia Virus protein VP39"/>
    <property type="match status" value="1"/>
</dbReference>
<dbReference type="STRING" id="29542.A6070_03425"/>
<accession>A0A1L3GK38</accession>
<evidence type="ECO:0000313" key="2">
    <source>
        <dbReference type="Proteomes" id="UP000182264"/>
    </source>
</evidence>